<dbReference type="Pfam" id="PF13290">
    <property type="entry name" value="CHB_HEX_C_1"/>
    <property type="match status" value="1"/>
</dbReference>
<evidence type="ECO:0000259" key="8">
    <source>
        <dbReference type="PROSITE" id="PS51820"/>
    </source>
</evidence>
<feature type="domain" description="PA14" evidence="8">
    <location>
        <begin position="626"/>
        <end position="764"/>
    </location>
</feature>
<organism evidence="9 10">
    <name type="scientific">Pedobacter aquae</name>
    <dbReference type="NCBI Taxonomy" id="2605747"/>
    <lineage>
        <taxon>Bacteria</taxon>
        <taxon>Pseudomonadati</taxon>
        <taxon>Bacteroidota</taxon>
        <taxon>Sphingobacteriia</taxon>
        <taxon>Sphingobacteriales</taxon>
        <taxon>Sphingobacteriaceae</taxon>
        <taxon>Pedobacter</taxon>
    </lineage>
</organism>
<evidence type="ECO:0000313" key="9">
    <source>
        <dbReference type="EMBL" id="QEK51343.1"/>
    </source>
</evidence>
<dbReference type="SMART" id="SM00758">
    <property type="entry name" value="PA14"/>
    <property type="match status" value="1"/>
</dbReference>
<evidence type="ECO:0000256" key="7">
    <source>
        <dbReference type="SAM" id="SignalP"/>
    </source>
</evidence>
<dbReference type="GO" id="GO:0005975">
    <property type="term" value="P:carbohydrate metabolic process"/>
    <property type="evidence" value="ECO:0007669"/>
    <property type="project" value="InterPro"/>
</dbReference>
<dbReference type="Gene3D" id="3.30.379.10">
    <property type="entry name" value="Chitobiase/beta-hexosaminidase domain 2-like"/>
    <property type="match status" value="1"/>
</dbReference>
<dbReference type="GO" id="GO:0016020">
    <property type="term" value="C:membrane"/>
    <property type="evidence" value="ECO:0007669"/>
    <property type="project" value="TreeGrafter"/>
</dbReference>
<accession>A0A5C0VHN2</accession>
<keyword evidence="10" id="KW-1185">Reference proteome</keyword>
<gene>
    <name evidence="9" type="ORF">FYC62_06430</name>
</gene>
<dbReference type="InterPro" id="IPR037524">
    <property type="entry name" value="PA14/GLEYA"/>
</dbReference>
<dbReference type="CDD" id="cd06563">
    <property type="entry name" value="GH20_chitobiase-like"/>
    <property type="match status" value="1"/>
</dbReference>
<dbReference type="EC" id="3.2.1.52" evidence="3"/>
<reference evidence="9 10" key="1">
    <citation type="submission" date="2019-08" db="EMBL/GenBank/DDBJ databases">
        <title>Pedobacter sp. nov., isolated from Han river, South Korea.</title>
        <authorList>
            <person name="Lee D.-H."/>
            <person name="Kim Y.-S."/>
            <person name="Hwang E.-M."/>
            <person name="Le Tran T.C."/>
            <person name="Cha C.-J."/>
        </authorList>
    </citation>
    <scope>NUCLEOTIDE SEQUENCE [LARGE SCALE GENOMIC DNA]</scope>
    <source>
        <strain evidence="9 10">CJ43</strain>
    </source>
</reference>
<dbReference type="Gene3D" id="3.20.20.80">
    <property type="entry name" value="Glycosidases"/>
    <property type="match status" value="1"/>
</dbReference>
<dbReference type="InterPro" id="IPR025705">
    <property type="entry name" value="Beta_hexosaminidase_sua/sub"/>
</dbReference>
<evidence type="ECO:0000313" key="10">
    <source>
        <dbReference type="Proteomes" id="UP000323653"/>
    </source>
</evidence>
<dbReference type="PANTHER" id="PTHR22600">
    <property type="entry name" value="BETA-HEXOSAMINIDASE"/>
    <property type="match status" value="1"/>
</dbReference>
<dbReference type="GO" id="GO:0030203">
    <property type="term" value="P:glycosaminoglycan metabolic process"/>
    <property type="evidence" value="ECO:0007669"/>
    <property type="project" value="TreeGrafter"/>
</dbReference>
<dbReference type="Proteomes" id="UP000323653">
    <property type="component" value="Chromosome"/>
</dbReference>
<dbReference type="Pfam" id="PF02838">
    <property type="entry name" value="Glyco_hydro_20b"/>
    <property type="match status" value="1"/>
</dbReference>
<feature type="active site" description="Proton donor" evidence="6">
    <location>
        <position position="332"/>
    </location>
</feature>
<dbReference type="SUPFAM" id="SSF51445">
    <property type="entry name" value="(Trans)glycosidases"/>
    <property type="match status" value="1"/>
</dbReference>
<evidence type="ECO:0000256" key="1">
    <source>
        <dbReference type="ARBA" id="ARBA00001231"/>
    </source>
</evidence>
<dbReference type="Gene3D" id="3.90.182.10">
    <property type="entry name" value="Toxin - Anthrax Protective Antigen,domain 1"/>
    <property type="match status" value="1"/>
</dbReference>
<feature type="chain" id="PRO_5023002765" description="beta-N-acetylhexosaminidase" evidence="7">
    <location>
        <begin position="19"/>
        <end position="767"/>
    </location>
</feature>
<evidence type="ECO:0000256" key="4">
    <source>
        <dbReference type="ARBA" id="ARBA00022801"/>
    </source>
</evidence>
<comment type="catalytic activity">
    <reaction evidence="1">
        <text>Hydrolysis of terminal non-reducing N-acetyl-D-hexosamine residues in N-acetyl-beta-D-hexosaminides.</text>
        <dbReference type="EC" id="3.2.1.52"/>
    </reaction>
</comment>
<dbReference type="SUPFAM" id="SSF56988">
    <property type="entry name" value="Anthrax protective antigen"/>
    <property type="match status" value="1"/>
</dbReference>
<dbReference type="InterPro" id="IPR059177">
    <property type="entry name" value="GH29D-like_dom"/>
</dbReference>
<evidence type="ECO:0000256" key="2">
    <source>
        <dbReference type="ARBA" id="ARBA00006285"/>
    </source>
</evidence>
<feature type="signal peptide" evidence="7">
    <location>
        <begin position="1"/>
        <end position="18"/>
    </location>
</feature>
<dbReference type="InterPro" id="IPR015882">
    <property type="entry name" value="HEX_bac_N"/>
</dbReference>
<name>A0A5C0VHN2_9SPHI</name>
<dbReference type="Pfam" id="PF00728">
    <property type="entry name" value="Glyco_hydro_20"/>
    <property type="match status" value="1"/>
</dbReference>
<dbReference type="InterPro" id="IPR011658">
    <property type="entry name" value="PA14_dom"/>
</dbReference>
<dbReference type="PANTHER" id="PTHR22600:SF57">
    <property type="entry name" value="BETA-N-ACETYLHEXOSAMINIDASE"/>
    <property type="match status" value="1"/>
</dbReference>
<protein>
    <recommendedName>
        <fullName evidence="3">beta-N-acetylhexosaminidase</fullName>
        <ecNumber evidence="3">3.2.1.52</ecNumber>
    </recommendedName>
</protein>
<dbReference type="InterPro" id="IPR017853">
    <property type="entry name" value="GH"/>
</dbReference>
<dbReference type="GO" id="GO:0004563">
    <property type="term" value="F:beta-N-acetylhexosaminidase activity"/>
    <property type="evidence" value="ECO:0007669"/>
    <property type="project" value="UniProtKB-EC"/>
</dbReference>
<keyword evidence="7" id="KW-0732">Signal</keyword>
<dbReference type="KEGG" id="pej:FYC62_06430"/>
<evidence type="ECO:0000256" key="3">
    <source>
        <dbReference type="ARBA" id="ARBA00012663"/>
    </source>
</evidence>
<dbReference type="AlphaFoldDB" id="A0A5C0VHN2"/>
<keyword evidence="4 9" id="KW-0378">Hydrolase</keyword>
<proteinExistence type="inferred from homology"/>
<dbReference type="PRINTS" id="PR00738">
    <property type="entry name" value="GLHYDRLASE20"/>
</dbReference>
<dbReference type="Pfam" id="PF07691">
    <property type="entry name" value="PA14"/>
    <property type="match status" value="1"/>
</dbReference>
<dbReference type="RefSeq" id="WP_149074358.1">
    <property type="nucleotide sequence ID" value="NZ_CP043329.1"/>
</dbReference>
<dbReference type="EMBL" id="CP043329">
    <property type="protein sequence ID" value="QEK51343.1"/>
    <property type="molecule type" value="Genomic_DNA"/>
</dbReference>
<keyword evidence="5" id="KW-0326">Glycosidase</keyword>
<dbReference type="PROSITE" id="PS51820">
    <property type="entry name" value="PA14"/>
    <property type="match status" value="1"/>
</dbReference>
<evidence type="ECO:0000256" key="6">
    <source>
        <dbReference type="PIRSR" id="PIRSR625705-1"/>
    </source>
</evidence>
<dbReference type="SUPFAM" id="SSF55545">
    <property type="entry name" value="beta-N-acetylhexosaminidase-like domain"/>
    <property type="match status" value="1"/>
</dbReference>
<evidence type="ECO:0000256" key="5">
    <source>
        <dbReference type="ARBA" id="ARBA00023295"/>
    </source>
</evidence>
<dbReference type="InterPro" id="IPR015883">
    <property type="entry name" value="Glyco_hydro_20_cat"/>
</dbReference>
<sequence>MRFYFFILFALLSCSVFSQPVNNNLGIIPAPQEVVLKEGFFVLSPQTAILYQQDTDRKIAELFRDLVKQHSGFELVVAKNFIQSPERLISFVNDASQQNPEAYEINISEKQITISGQEQGLFYAMQSLAQLYQLNKNNLSIPQAIIKDQPRFQYRGLHLDVGRHFYPLDFIKKYIDIMAMYKLNNFHWHLTEDQGWRLEIKKYPKLTEIGAYRAQTLIGNFHDRMPQWFDHKPYGGFYTQEEAKEIVAYAASKYINVIPEIELPGHAVAALASYPEFACGEHPGPFKVEEKWGVFPDIFCAGKEETFSFLEDILTEVMAIFPSSYIHIGGDEAPKTRWKTCTYCQKRIKAKKLKNEEELQSYFIQRIEKFVNKNGRKIIGWDEILEGGLAPNATVMSWRGEKGGIAAAQQNHDVIMTPSSNGLYLDHVQGRSDQEPLSIGGDGRIELLYQYNPTPAVLTAAQQKYIKGVQANMWTEYMPTTQKVEYMLFPRVMALAEVAWTNTSQKDYQNFANQRLPLHLGLLDQTSTLYRVPTAIGAKDTTLNIQTSYTFTWKPSVKDAVIYYTLDGRIPDATCSVYQGNLEVTVKEGERIPVKSIVITPSGKRSAVVTTWLVNRKALEAVKDTPAVSGSLKYHYVPGKFTSVLEIDTNLATKRGLVNQLTLSKISGKERSYGLVFTGYIKVNEDATFEFSLLSDDGARLYIDDELIVENDGKHARYERSAGVWLRPGLHKIKLAYFDDGLGSALKLSVKGTDGKKIELPVVMMFN</sequence>
<comment type="similarity">
    <text evidence="2">Belongs to the glycosyl hydrolase 20 family.</text>
</comment>
<dbReference type="InterPro" id="IPR029018">
    <property type="entry name" value="Hex-like_dom2"/>
</dbReference>